<dbReference type="GeneID" id="22587745"/>
<evidence type="ECO:0000256" key="1">
    <source>
        <dbReference type="SAM" id="MobiDB-lite"/>
    </source>
</evidence>
<feature type="compositionally biased region" description="Basic and acidic residues" evidence="1">
    <location>
        <begin position="8"/>
        <end position="20"/>
    </location>
</feature>
<gene>
    <name evidence="3" type="ORF">PADG_11848</name>
</gene>
<dbReference type="InParanoid" id="A0A0A0HVI7"/>
<dbReference type="VEuPathDB" id="FungiDB:PADG_11848"/>
<name>A0A0A0HVI7_PARBD</name>
<protein>
    <submittedName>
        <fullName evidence="3">Uncharacterized protein</fullName>
    </submittedName>
</protein>
<keyword evidence="2" id="KW-1133">Transmembrane helix</keyword>
<feature type="region of interest" description="Disordered" evidence="1">
    <location>
        <begin position="1"/>
        <end position="20"/>
    </location>
</feature>
<keyword evidence="4" id="KW-1185">Reference proteome</keyword>
<evidence type="ECO:0000256" key="2">
    <source>
        <dbReference type="SAM" id="Phobius"/>
    </source>
</evidence>
<dbReference type="KEGG" id="pbn:PADG_11848"/>
<proteinExistence type="predicted"/>
<accession>A0A0A0HVI7</accession>
<reference evidence="3 4" key="1">
    <citation type="journal article" date="2011" name="PLoS Genet.">
        <title>Comparative genomic analysis of human fungal pathogens causing paracoccidioidomycosis.</title>
        <authorList>
            <person name="Desjardins C.A."/>
            <person name="Champion M.D."/>
            <person name="Holder J.W."/>
            <person name="Muszewska A."/>
            <person name="Goldberg J."/>
            <person name="Bailao A.M."/>
            <person name="Brigido M.M."/>
            <person name="Ferreira M.E."/>
            <person name="Garcia A.M."/>
            <person name="Grynberg M."/>
            <person name="Gujja S."/>
            <person name="Heiman D.I."/>
            <person name="Henn M.R."/>
            <person name="Kodira C.D."/>
            <person name="Leon-Narvaez H."/>
            <person name="Longo L.V."/>
            <person name="Ma L.J."/>
            <person name="Malavazi I."/>
            <person name="Matsuo A.L."/>
            <person name="Morais F.V."/>
            <person name="Pereira M."/>
            <person name="Rodriguez-Brito S."/>
            <person name="Sakthikumar S."/>
            <person name="Salem-Izacc S.M."/>
            <person name="Sykes S.M."/>
            <person name="Teixeira M.M."/>
            <person name="Vallejo M.C."/>
            <person name="Walter M.E."/>
            <person name="Yandava C."/>
            <person name="Young S."/>
            <person name="Zeng Q."/>
            <person name="Zucker J."/>
            <person name="Felipe M.S."/>
            <person name="Goldman G.H."/>
            <person name="Haas B.J."/>
            <person name="McEwen J.G."/>
            <person name="Nino-Vega G."/>
            <person name="Puccia R."/>
            <person name="San-Blas G."/>
            <person name="Soares C.M."/>
            <person name="Birren B.W."/>
            <person name="Cuomo C.A."/>
        </authorList>
    </citation>
    <scope>NUCLEOTIDE SEQUENCE [LARGE SCALE GENOMIC DNA]</scope>
    <source>
        <strain evidence="3 4">Pb18</strain>
    </source>
</reference>
<dbReference type="Proteomes" id="UP000001628">
    <property type="component" value="Unassembled WGS sequence"/>
</dbReference>
<dbReference type="RefSeq" id="XP_010760566.1">
    <property type="nucleotide sequence ID" value="XM_010762264.1"/>
</dbReference>
<evidence type="ECO:0000313" key="3">
    <source>
        <dbReference type="EMBL" id="KGM92056.1"/>
    </source>
</evidence>
<keyword evidence="2" id="KW-0472">Membrane</keyword>
<evidence type="ECO:0000313" key="4">
    <source>
        <dbReference type="Proteomes" id="UP000001628"/>
    </source>
</evidence>
<dbReference type="AlphaFoldDB" id="A0A0A0HVI7"/>
<organism evidence="3 4">
    <name type="scientific">Paracoccidioides brasiliensis (strain Pb18)</name>
    <dbReference type="NCBI Taxonomy" id="502780"/>
    <lineage>
        <taxon>Eukaryota</taxon>
        <taxon>Fungi</taxon>
        <taxon>Dikarya</taxon>
        <taxon>Ascomycota</taxon>
        <taxon>Pezizomycotina</taxon>
        <taxon>Eurotiomycetes</taxon>
        <taxon>Eurotiomycetidae</taxon>
        <taxon>Onygenales</taxon>
        <taxon>Ajellomycetaceae</taxon>
        <taxon>Paracoccidioides</taxon>
    </lineage>
</organism>
<keyword evidence="2" id="KW-0812">Transmembrane</keyword>
<dbReference type="HOGENOM" id="CLU_1372590_0_0_1"/>
<feature type="transmembrane region" description="Helical" evidence="2">
    <location>
        <begin position="128"/>
        <end position="152"/>
    </location>
</feature>
<dbReference type="EMBL" id="KN275961">
    <property type="protein sequence ID" value="KGM92056.1"/>
    <property type="molecule type" value="Genomic_DNA"/>
</dbReference>
<sequence>MLSTSARLGEHDSGAKRLQREGPGTLFTRAELAGVRYLYRLCGGPLGLIGVCLAPLKNELVGLELHPDSVPDSSFQQASKRPDSRFRILDFLPFLARAHGCLAVQFSARSNQASSHDYVTRESSRTRSAAAVVVVSFLVGPHYLTTLALVLLRPQPISPPHLTFPIAHFVVCPPTARAAIPVDCSAHVPMNGPSVCIRF</sequence>